<evidence type="ECO:0000313" key="2">
    <source>
        <dbReference type="Proteomes" id="UP000005439"/>
    </source>
</evidence>
<dbReference type="AlphaFoldDB" id="G8TUU0"/>
<evidence type="ECO:0008006" key="3">
    <source>
        <dbReference type="Google" id="ProtNLM"/>
    </source>
</evidence>
<dbReference type="EMBL" id="CP003179">
    <property type="protein sequence ID" value="AEW05814.1"/>
    <property type="molecule type" value="Genomic_DNA"/>
</dbReference>
<proteinExistence type="predicted"/>
<reference evidence="2" key="1">
    <citation type="submission" date="2011-12" db="EMBL/GenBank/DDBJ databases">
        <title>The complete genome of chromosome of Sulfobacillus acidophilus DSM 10332.</title>
        <authorList>
            <person name="Lucas S."/>
            <person name="Han J."/>
            <person name="Lapidus A."/>
            <person name="Bruce D."/>
            <person name="Goodwin L."/>
            <person name="Pitluck S."/>
            <person name="Peters L."/>
            <person name="Kyrpides N."/>
            <person name="Mavromatis K."/>
            <person name="Ivanova N."/>
            <person name="Mikhailova N."/>
            <person name="Chertkov O."/>
            <person name="Saunders E."/>
            <person name="Detter J.C."/>
            <person name="Tapia R."/>
            <person name="Han C."/>
            <person name="Land M."/>
            <person name="Hauser L."/>
            <person name="Markowitz V."/>
            <person name="Cheng J.-F."/>
            <person name="Hugenholtz P."/>
            <person name="Woyke T."/>
            <person name="Wu D."/>
            <person name="Pukall R."/>
            <person name="Gehrich-Schroeter G."/>
            <person name="Schneider S."/>
            <person name="Klenk H.-P."/>
            <person name="Eisen J.A."/>
        </authorList>
    </citation>
    <scope>NUCLEOTIDE SEQUENCE [LARGE SCALE GENOMIC DNA]</scope>
    <source>
        <strain evidence="2">ATCC 700253 / DSM 10332 / NAL</strain>
    </source>
</reference>
<keyword evidence="2" id="KW-1185">Reference proteome</keyword>
<dbReference type="STRING" id="679936.Sulac_2346"/>
<sequence length="349" mass="37544">MKPEFVACPDEAEWLRFWDGEVNGPEAERLGQHLRMCNACQRQLAAVGELAQFADRGLPQTGADRPRRSGLAWRPWAVAAAVGVVLLAGGSNPLWRKGALAAVGQLFQVNRIGAVAITPAQLTRLDQVVTEGGQVSLAHYGSVRVMGPLRQLTVPPRQLPQYGMPDLWPAQFGANALATVDNGVRVEFRLNVPAVNQLIAEQGGHRLFPEALNQRPFTVYVPAYARISQTGSHGSWTVEEAPQPTLAIPEGVNLHQVVSALSGLPFLPPTLSQAVLQMANWKNTLLVPLPGAPENVTVHGNPAVLDTGNENTTAGVAWVDRGVVVAVFHHQLTAVNRTAFLTEVQQAVP</sequence>
<evidence type="ECO:0000313" key="1">
    <source>
        <dbReference type="EMBL" id="AEW05814.1"/>
    </source>
</evidence>
<dbReference type="KEGG" id="sap:Sulac_2346"/>
<reference evidence="1 2" key="2">
    <citation type="journal article" date="2012" name="Stand. Genomic Sci.">
        <title>Complete genome sequence of the moderately thermophilic mineral-sulfide-oxidizing firmicute Sulfobacillus acidophilus type strain (NAL(T)).</title>
        <authorList>
            <person name="Anderson I."/>
            <person name="Chertkov O."/>
            <person name="Chen A."/>
            <person name="Saunders E."/>
            <person name="Lapidus A."/>
            <person name="Nolan M."/>
            <person name="Lucas S."/>
            <person name="Hammon N."/>
            <person name="Deshpande S."/>
            <person name="Cheng J.F."/>
            <person name="Han C."/>
            <person name="Tapia R."/>
            <person name="Goodwin L.A."/>
            <person name="Pitluck S."/>
            <person name="Liolios K."/>
            <person name="Pagani I."/>
            <person name="Ivanova N."/>
            <person name="Mikhailova N."/>
            <person name="Pati A."/>
            <person name="Palaniappan K."/>
            <person name="Land M."/>
            <person name="Pan C."/>
            <person name="Rohde M."/>
            <person name="Pukall R."/>
            <person name="Goker M."/>
            <person name="Detter J.C."/>
            <person name="Woyke T."/>
            <person name="Bristow J."/>
            <person name="Eisen J.A."/>
            <person name="Markowitz V."/>
            <person name="Hugenholtz P."/>
            <person name="Kyrpides N.C."/>
            <person name="Klenk H.P."/>
            <person name="Mavromatis K."/>
        </authorList>
    </citation>
    <scope>NUCLEOTIDE SEQUENCE [LARGE SCALE GENOMIC DNA]</scope>
    <source>
        <strain evidence="2">ATCC 700253 / DSM 10332 / NAL</strain>
    </source>
</reference>
<accession>G8TUU0</accession>
<gene>
    <name evidence="1" type="ordered locus">Sulac_2346</name>
</gene>
<dbReference type="PATRIC" id="fig|679936.5.peg.2431"/>
<dbReference type="HOGENOM" id="CLU_058827_0_0_9"/>
<name>G8TUU0_SULAD</name>
<organism evidence="1 2">
    <name type="scientific">Sulfobacillus acidophilus (strain ATCC 700253 / DSM 10332 / NAL)</name>
    <dbReference type="NCBI Taxonomy" id="679936"/>
    <lineage>
        <taxon>Bacteria</taxon>
        <taxon>Bacillati</taxon>
        <taxon>Bacillota</taxon>
        <taxon>Clostridia</taxon>
        <taxon>Eubacteriales</taxon>
        <taxon>Clostridiales Family XVII. Incertae Sedis</taxon>
        <taxon>Sulfobacillus</taxon>
    </lineage>
</organism>
<protein>
    <recommendedName>
        <fullName evidence="3">Zinc-finger domain-containing protein</fullName>
    </recommendedName>
</protein>
<dbReference type="Proteomes" id="UP000005439">
    <property type="component" value="Chromosome"/>
</dbReference>